<sequence length="105" mass="10992">MAVLLAALSALAVVILFAALVFYLLGIIEALVGIGGETPSGYSHRSSYLSKITFGLRAIERQTDHLGPEVTRLNGSLSQAAEGLGSIDGHLGKTIEAVGRQEGER</sequence>
<evidence type="ECO:0000313" key="1">
    <source>
        <dbReference type="EMBL" id="CAA9476488.1"/>
    </source>
</evidence>
<reference evidence="1" key="1">
    <citation type="submission" date="2020-02" db="EMBL/GenBank/DDBJ databases">
        <authorList>
            <person name="Meier V. D."/>
        </authorList>
    </citation>
    <scope>NUCLEOTIDE SEQUENCE</scope>
    <source>
        <strain evidence="1">AVDCRST_MAG12</strain>
    </source>
</reference>
<proteinExistence type="predicted"/>
<accession>A0A6J4RUQ7</accession>
<gene>
    <name evidence="1" type="ORF">AVDCRST_MAG12-1209</name>
</gene>
<dbReference type="AlphaFoldDB" id="A0A6J4RUQ7"/>
<name>A0A6J4RUQ7_9ACTN</name>
<dbReference type="EMBL" id="CADCVK010000193">
    <property type="protein sequence ID" value="CAA9476488.1"/>
    <property type="molecule type" value="Genomic_DNA"/>
</dbReference>
<protein>
    <submittedName>
        <fullName evidence="1">Uncharacterized protein</fullName>
    </submittedName>
</protein>
<organism evidence="1">
    <name type="scientific">uncultured Rubrobacteraceae bacterium</name>
    <dbReference type="NCBI Taxonomy" id="349277"/>
    <lineage>
        <taxon>Bacteria</taxon>
        <taxon>Bacillati</taxon>
        <taxon>Actinomycetota</taxon>
        <taxon>Rubrobacteria</taxon>
        <taxon>Rubrobacterales</taxon>
        <taxon>Rubrobacteraceae</taxon>
        <taxon>environmental samples</taxon>
    </lineage>
</organism>